<dbReference type="EMBL" id="LR134317">
    <property type="protein sequence ID" value="VEF07937.1"/>
    <property type="molecule type" value="Genomic_DNA"/>
</dbReference>
<proteinExistence type="predicted"/>
<reference evidence="1 2" key="1">
    <citation type="submission" date="2018-12" db="EMBL/GenBank/DDBJ databases">
        <authorList>
            <consortium name="Pathogen Informatics"/>
        </authorList>
    </citation>
    <scope>NUCLEOTIDE SEQUENCE [LARGE SCALE GENOMIC DNA]</scope>
    <source>
        <strain evidence="1 2">NCTC6180</strain>
    </source>
</reference>
<dbReference type="InterPro" id="IPR015947">
    <property type="entry name" value="PUA-like_sf"/>
</dbReference>
<dbReference type="InterPro" id="IPR038056">
    <property type="entry name" value="YjbR-like_sf"/>
</dbReference>
<dbReference type="PANTHER" id="PTHR35145:SF1">
    <property type="entry name" value="CYTOPLASMIC PROTEIN"/>
    <property type="match status" value="1"/>
</dbReference>
<protein>
    <submittedName>
        <fullName evidence="1">Cytoplasmic protein</fullName>
    </submittedName>
</protein>
<dbReference type="Proteomes" id="UP000269903">
    <property type="component" value="Chromosome"/>
</dbReference>
<evidence type="ECO:0000313" key="2">
    <source>
        <dbReference type="Proteomes" id="UP000269903"/>
    </source>
</evidence>
<dbReference type="InterPro" id="IPR058532">
    <property type="entry name" value="YjbR/MT2646/Rv2570-like"/>
</dbReference>
<name>A0A2X3SXI7_STRSZ</name>
<gene>
    <name evidence="1" type="ORF">NCTC6180_01306</name>
</gene>
<sequence>MSLESDYFKRKSPIFEALIPYGFTQEGDTYCYQESFMEGDFKALITIKSSGQLSARVIDTDLGEDYLPLRNDRQQGVYVGQVRQAYLELLGRLSAACFRSTPFQTRQANQVATSISQQWNDPLDYPFEKFPNIATYRVSGKWYAMVLPLLADKLGQVPKVLQGQMVEVLTVRIAPNQLTHLLQQRGVYPAYHMSKKTWISLLLDGTLADDQLWELVTKSRQLANPNGLANPDGPDYWVIPANLSYYDIDAEFAANPDILWTQKASIKAGDYVFIYITAPTRSIRYACQVLRSDIPNQGYRKNAKIKTLMSLRLLHCYEDGLISLDLMKQYGVNAVRGPRRLSPQLVAFLKEKEYFKDVKQKE</sequence>
<dbReference type="InterPro" id="IPR007351">
    <property type="entry name" value="YjbR"/>
</dbReference>
<dbReference type="Pfam" id="PF04237">
    <property type="entry name" value="YjbR"/>
    <property type="match status" value="1"/>
</dbReference>
<dbReference type="Gene3D" id="3.90.1150.30">
    <property type="match status" value="1"/>
</dbReference>
<dbReference type="SUPFAM" id="SSF88697">
    <property type="entry name" value="PUA domain-like"/>
    <property type="match status" value="1"/>
</dbReference>
<dbReference type="RefSeq" id="WP_043052850.1">
    <property type="nucleotide sequence ID" value="NZ_CP065054.1"/>
</dbReference>
<dbReference type="GeneID" id="83704418"/>
<accession>A0A2X3SXI7</accession>
<dbReference type="STRING" id="1051072.SeseC_00684"/>
<dbReference type="AlphaFoldDB" id="A0A2X3SXI7"/>
<dbReference type="PANTHER" id="PTHR35145">
    <property type="entry name" value="CYTOPLASMIC PROTEIN-RELATED"/>
    <property type="match status" value="1"/>
</dbReference>
<dbReference type="SUPFAM" id="SSF142906">
    <property type="entry name" value="YjbR-like"/>
    <property type="match status" value="1"/>
</dbReference>
<evidence type="ECO:0000313" key="1">
    <source>
        <dbReference type="EMBL" id="VEF07937.1"/>
    </source>
</evidence>
<organism evidence="1 2">
    <name type="scientific">Streptococcus equi subsp. zooepidemicus</name>
    <dbReference type="NCBI Taxonomy" id="40041"/>
    <lineage>
        <taxon>Bacteria</taxon>
        <taxon>Bacillati</taxon>
        <taxon>Bacillota</taxon>
        <taxon>Bacilli</taxon>
        <taxon>Lactobacillales</taxon>
        <taxon>Streptococcaceae</taxon>
        <taxon>Streptococcus</taxon>
    </lineage>
</organism>